<feature type="compositionally biased region" description="Basic and acidic residues" evidence="2">
    <location>
        <begin position="79"/>
        <end position="89"/>
    </location>
</feature>
<dbReference type="EMBL" id="JBHRSD010000018">
    <property type="protein sequence ID" value="MFC3033229.1"/>
    <property type="molecule type" value="Genomic_DNA"/>
</dbReference>
<dbReference type="NCBIfam" id="TIGR00278">
    <property type="entry name" value="membrane protein insertion efficiency factor YidD"/>
    <property type="match status" value="1"/>
</dbReference>
<keyword evidence="4" id="KW-1185">Reference proteome</keyword>
<comment type="function">
    <text evidence="1">Could be involved in insertion of integral membrane proteins into the membrane.</text>
</comment>
<protein>
    <recommendedName>
        <fullName evidence="1">Putative membrane protein insertion efficiency factor</fullName>
    </recommendedName>
</protein>
<evidence type="ECO:0000313" key="4">
    <source>
        <dbReference type="Proteomes" id="UP001595453"/>
    </source>
</evidence>
<reference evidence="4" key="1">
    <citation type="journal article" date="2019" name="Int. J. Syst. Evol. Microbiol.">
        <title>The Global Catalogue of Microorganisms (GCM) 10K type strain sequencing project: providing services to taxonomists for standard genome sequencing and annotation.</title>
        <authorList>
            <consortium name="The Broad Institute Genomics Platform"/>
            <consortium name="The Broad Institute Genome Sequencing Center for Infectious Disease"/>
            <person name="Wu L."/>
            <person name="Ma J."/>
        </authorList>
    </citation>
    <scope>NUCLEOTIDE SEQUENCE [LARGE SCALE GENOMIC DNA]</scope>
    <source>
        <strain evidence="4">KCTC 42730</strain>
    </source>
</reference>
<name>A0ABV7CKS6_9GAMM</name>
<feature type="region of interest" description="Disordered" evidence="2">
    <location>
        <begin position="68"/>
        <end position="89"/>
    </location>
</feature>
<dbReference type="SMART" id="SM01234">
    <property type="entry name" value="Haemolytic"/>
    <property type="match status" value="1"/>
</dbReference>
<keyword evidence="1" id="KW-1003">Cell membrane</keyword>
<gene>
    <name evidence="3" type="primary">yidD</name>
    <name evidence="3" type="ORF">ACFOEE_11930</name>
</gene>
<comment type="caution">
    <text evidence="3">The sequence shown here is derived from an EMBL/GenBank/DDBJ whole genome shotgun (WGS) entry which is preliminary data.</text>
</comment>
<dbReference type="HAMAP" id="MF_00386">
    <property type="entry name" value="UPF0161_YidD"/>
    <property type="match status" value="1"/>
</dbReference>
<dbReference type="PANTHER" id="PTHR33383:SF1">
    <property type="entry name" value="MEMBRANE PROTEIN INSERTION EFFICIENCY FACTOR-RELATED"/>
    <property type="match status" value="1"/>
</dbReference>
<evidence type="ECO:0000313" key="3">
    <source>
        <dbReference type="EMBL" id="MFC3033229.1"/>
    </source>
</evidence>
<accession>A0ABV7CKS6</accession>
<comment type="subcellular location">
    <subcellularLocation>
        <location evidence="1">Cell membrane</location>
        <topology evidence="1">Peripheral membrane protein</topology>
        <orientation evidence="1">Cytoplasmic side</orientation>
    </subcellularLocation>
</comment>
<evidence type="ECO:0000256" key="2">
    <source>
        <dbReference type="SAM" id="MobiDB-lite"/>
    </source>
</evidence>
<proteinExistence type="inferred from homology"/>
<dbReference type="Pfam" id="PF01809">
    <property type="entry name" value="YidD"/>
    <property type="match status" value="1"/>
</dbReference>
<evidence type="ECO:0000256" key="1">
    <source>
        <dbReference type="HAMAP-Rule" id="MF_00386"/>
    </source>
</evidence>
<organism evidence="3 4">
    <name type="scientific">Pseudoalteromonas fenneropenaei</name>
    <dbReference type="NCBI Taxonomy" id="1737459"/>
    <lineage>
        <taxon>Bacteria</taxon>
        <taxon>Pseudomonadati</taxon>
        <taxon>Pseudomonadota</taxon>
        <taxon>Gammaproteobacteria</taxon>
        <taxon>Alteromonadales</taxon>
        <taxon>Pseudoalteromonadaceae</taxon>
        <taxon>Pseudoalteromonas</taxon>
    </lineage>
</organism>
<comment type="similarity">
    <text evidence="1">Belongs to the UPF0161 family.</text>
</comment>
<dbReference type="InterPro" id="IPR002696">
    <property type="entry name" value="Membr_insert_effic_factor_YidD"/>
</dbReference>
<dbReference type="RefSeq" id="WP_377124503.1">
    <property type="nucleotide sequence ID" value="NZ_JBHRSD010000018.1"/>
</dbReference>
<sequence>MLNALRQLPKQLALTFIKGYQRFISPLLGPHCRFNPTCSHYAISAINLHGMRKGSWLALKRILKCHPLNPGGDDPVPENAKHTNHQHEK</sequence>
<dbReference type="Proteomes" id="UP001595453">
    <property type="component" value="Unassembled WGS sequence"/>
</dbReference>
<dbReference type="PANTHER" id="PTHR33383">
    <property type="entry name" value="MEMBRANE PROTEIN INSERTION EFFICIENCY FACTOR-RELATED"/>
    <property type="match status" value="1"/>
</dbReference>
<keyword evidence="1" id="KW-0472">Membrane</keyword>